<protein>
    <submittedName>
        <fullName evidence="1">15165_t:CDS:1</fullName>
    </submittedName>
</protein>
<dbReference type="InterPro" id="IPR027417">
    <property type="entry name" value="P-loop_NTPase"/>
</dbReference>
<keyword evidence="2" id="KW-1185">Reference proteome</keyword>
<comment type="caution">
    <text evidence="1">The sequence shown here is derived from an EMBL/GenBank/DDBJ whole genome shotgun (WGS) entry which is preliminary data.</text>
</comment>
<proteinExistence type="predicted"/>
<evidence type="ECO:0000313" key="2">
    <source>
        <dbReference type="Proteomes" id="UP000789759"/>
    </source>
</evidence>
<gene>
    <name evidence="1" type="ORF">CPELLU_LOCUS13082</name>
</gene>
<dbReference type="AlphaFoldDB" id="A0A9N9NDX0"/>
<name>A0A9N9NDX0_9GLOM</name>
<dbReference type="EMBL" id="CAJVQA010013453">
    <property type="protein sequence ID" value="CAG8724403.1"/>
    <property type="molecule type" value="Genomic_DNA"/>
</dbReference>
<evidence type="ECO:0000313" key="1">
    <source>
        <dbReference type="EMBL" id="CAG8724403.1"/>
    </source>
</evidence>
<organism evidence="1 2">
    <name type="scientific">Cetraspora pellucida</name>
    <dbReference type="NCBI Taxonomy" id="1433469"/>
    <lineage>
        <taxon>Eukaryota</taxon>
        <taxon>Fungi</taxon>
        <taxon>Fungi incertae sedis</taxon>
        <taxon>Mucoromycota</taxon>
        <taxon>Glomeromycotina</taxon>
        <taxon>Glomeromycetes</taxon>
        <taxon>Diversisporales</taxon>
        <taxon>Gigasporaceae</taxon>
        <taxon>Cetraspora</taxon>
    </lineage>
</organism>
<accession>A0A9N9NDX0</accession>
<dbReference type="Gene3D" id="3.40.50.300">
    <property type="entry name" value="P-loop containing nucleotide triphosphate hydrolases"/>
    <property type="match status" value="1"/>
</dbReference>
<reference evidence="1" key="1">
    <citation type="submission" date="2021-06" db="EMBL/GenBank/DDBJ databases">
        <authorList>
            <person name="Kallberg Y."/>
            <person name="Tangrot J."/>
            <person name="Rosling A."/>
        </authorList>
    </citation>
    <scope>NUCLEOTIDE SEQUENCE</scope>
    <source>
        <strain evidence="1">FL966</strain>
    </source>
</reference>
<dbReference type="Proteomes" id="UP000789759">
    <property type="component" value="Unassembled WGS sequence"/>
</dbReference>
<sequence length="191" mass="21472">MICDQLNNIAIKYNSKSPILILVSTEVAANNINGTTILSALSILIFKTCLDIDDEKLKQLQKRLQNIIYIVINEMSMSVILVNDFGQLPPVCDLPIYVKNPYNHDSVSNDSHILSVSRNYVMMKVLMTRFENKLSKTECNQFSTTIHILTRWLDVDEINFNMLKSLHCPVARIVAVHSGGKEANTADSDTA</sequence>
<dbReference type="OrthoDB" id="1884788at2759"/>